<keyword evidence="1" id="KW-1133">Transmembrane helix</keyword>
<dbReference type="PANTHER" id="PTHR33116">
    <property type="entry name" value="REVERSE TRANSCRIPTASE ZINC-BINDING DOMAIN-CONTAINING PROTEIN-RELATED-RELATED"/>
    <property type="match status" value="1"/>
</dbReference>
<accession>A0A9R0JCS3</accession>
<dbReference type="InterPro" id="IPR026960">
    <property type="entry name" value="RVT-Znf"/>
</dbReference>
<feature type="domain" description="Reverse transcriptase" evidence="2">
    <location>
        <begin position="1"/>
        <end position="149"/>
    </location>
</feature>
<name>A0A9R0JCS3_SPIOL</name>
<proteinExistence type="predicted"/>
<dbReference type="InterPro" id="IPR002156">
    <property type="entry name" value="RNaseH_domain"/>
</dbReference>
<dbReference type="SUPFAM" id="SSF56672">
    <property type="entry name" value="DNA/RNA polymerases"/>
    <property type="match status" value="1"/>
</dbReference>
<evidence type="ECO:0000256" key="1">
    <source>
        <dbReference type="SAM" id="Phobius"/>
    </source>
</evidence>
<dbReference type="Proteomes" id="UP000813463">
    <property type="component" value="Chromosome 5"/>
</dbReference>
<dbReference type="PROSITE" id="PS50878">
    <property type="entry name" value="RT_POL"/>
    <property type="match status" value="1"/>
</dbReference>
<dbReference type="Pfam" id="PF13456">
    <property type="entry name" value="RVT_3"/>
    <property type="match status" value="1"/>
</dbReference>
<dbReference type="GO" id="GO:0004523">
    <property type="term" value="F:RNA-DNA hybrid ribonuclease activity"/>
    <property type="evidence" value="ECO:0007669"/>
    <property type="project" value="InterPro"/>
</dbReference>
<dbReference type="Pfam" id="PF00078">
    <property type="entry name" value="RVT_1"/>
    <property type="match status" value="1"/>
</dbReference>
<reference evidence="4" key="2">
    <citation type="submission" date="2025-08" db="UniProtKB">
        <authorList>
            <consortium name="RefSeq"/>
        </authorList>
    </citation>
    <scope>IDENTIFICATION</scope>
    <source>
        <tissue evidence="4">Leaf</tissue>
    </source>
</reference>
<dbReference type="PANTHER" id="PTHR33116:SF78">
    <property type="entry name" value="OS12G0587133 PROTEIN"/>
    <property type="match status" value="1"/>
</dbReference>
<reference evidence="3" key="1">
    <citation type="journal article" date="2021" name="Nat. Commun.">
        <title>Genomic analyses provide insights into spinach domestication and the genetic basis of agronomic traits.</title>
        <authorList>
            <person name="Cai X."/>
            <person name="Sun X."/>
            <person name="Xu C."/>
            <person name="Sun H."/>
            <person name="Wang X."/>
            <person name="Ge C."/>
            <person name="Zhang Z."/>
            <person name="Wang Q."/>
            <person name="Fei Z."/>
            <person name="Jiao C."/>
            <person name="Wang Q."/>
        </authorList>
    </citation>
    <scope>NUCLEOTIDE SEQUENCE [LARGE SCALE GENOMIC DNA]</scope>
    <source>
        <strain evidence="3">cv. Varoflay</strain>
    </source>
</reference>
<dbReference type="InterPro" id="IPR000477">
    <property type="entry name" value="RT_dom"/>
</dbReference>
<evidence type="ECO:0000259" key="2">
    <source>
        <dbReference type="PROSITE" id="PS50878"/>
    </source>
</evidence>
<dbReference type="KEGG" id="soe:110804354"/>
<sequence>MQCITTTSYSILINNEPSDFFKPKCGLRQGDPISPYIFILVMEVLSRMMLKLEATGQIKGIKFSRNSPSIPHLFFADDSLFCFKANQKSCKKIRDTIDLFCKISGEAINFDKSSVIFSPNTPSPVKNDLKQVLGTPCTEKLGRYLGCDVEIDGRSVKSFQPLVDKIQKKVLSWKHLRLSQAGRLIFINFILAALCSSVLAVFRVPKKIADQINSKFMRFWWKGSSDDKGICWVKRDNLEIPKGMGGVGLRNIDKYNKALLVKQAIRIHNNLSLLIAQVFSAVYKKSPVEAGLTADIHHKASWGYRGLYGKNWNASLVWKNFSCETAEEILALHIPQEDRDDQFHWMNSNKESSIVKSVYNFLLLGNSGQNFSERERFWGMLWKSDLLPKWKVFIWKIMHRAIAVKARLRRRGMDVDGMCCLCKSQEENEDHLFRDCPVANHVWKSSPLGIMVQNNQHVEVQNWVRNFLTYFWKEDGHDSMRSKAFTAVLWAIWLQRNEVTFRKAEVNPMRIIHSIRKHINQAMEAERMVQIMKRDNVIRCGDQRQSKSHTIFKDNFGIAPCDLIVAGYWKRVKKKKYAIALASWIILRNNEEVAKNVQRVEAIDACQAELKAVLLAVQHAYLTHIRSARVCTSRAGVVSNIINFPACRFDLVTLIGDIMSISGKLDGCSIEECSKDQTLKARELAAEFREKCF</sequence>
<keyword evidence="3" id="KW-1185">Reference proteome</keyword>
<dbReference type="RefSeq" id="XP_021865633.2">
    <property type="nucleotide sequence ID" value="XM_022009941.2"/>
</dbReference>
<evidence type="ECO:0000313" key="3">
    <source>
        <dbReference type="Proteomes" id="UP000813463"/>
    </source>
</evidence>
<gene>
    <name evidence="4" type="primary">LOC110804354</name>
</gene>
<protein>
    <recommendedName>
        <fullName evidence="2">Reverse transcriptase domain-containing protein</fullName>
    </recommendedName>
</protein>
<keyword evidence="1" id="KW-0812">Transmembrane</keyword>
<dbReference type="Pfam" id="PF13966">
    <property type="entry name" value="zf-RVT"/>
    <property type="match status" value="1"/>
</dbReference>
<dbReference type="GeneID" id="110804354"/>
<keyword evidence="1" id="KW-0472">Membrane</keyword>
<evidence type="ECO:0000313" key="4">
    <source>
        <dbReference type="RefSeq" id="XP_021865633.2"/>
    </source>
</evidence>
<feature type="transmembrane region" description="Helical" evidence="1">
    <location>
        <begin position="184"/>
        <end position="204"/>
    </location>
</feature>
<dbReference type="AlphaFoldDB" id="A0A9R0JCS3"/>
<dbReference type="InterPro" id="IPR043502">
    <property type="entry name" value="DNA/RNA_pol_sf"/>
</dbReference>
<dbReference type="GO" id="GO:0003676">
    <property type="term" value="F:nucleic acid binding"/>
    <property type="evidence" value="ECO:0007669"/>
    <property type="project" value="InterPro"/>
</dbReference>
<organism evidence="3 4">
    <name type="scientific">Spinacia oleracea</name>
    <name type="common">Spinach</name>
    <dbReference type="NCBI Taxonomy" id="3562"/>
    <lineage>
        <taxon>Eukaryota</taxon>
        <taxon>Viridiplantae</taxon>
        <taxon>Streptophyta</taxon>
        <taxon>Embryophyta</taxon>
        <taxon>Tracheophyta</taxon>
        <taxon>Spermatophyta</taxon>
        <taxon>Magnoliopsida</taxon>
        <taxon>eudicotyledons</taxon>
        <taxon>Gunneridae</taxon>
        <taxon>Pentapetalae</taxon>
        <taxon>Caryophyllales</taxon>
        <taxon>Chenopodiaceae</taxon>
        <taxon>Chenopodioideae</taxon>
        <taxon>Anserineae</taxon>
        <taxon>Spinacia</taxon>
    </lineage>
</organism>